<dbReference type="Pfam" id="PF00271">
    <property type="entry name" value="Helicase_C"/>
    <property type="match status" value="1"/>
</dbReference>
<dbReference type="EMBL" id="FUYP01000011">
    <property type="protein sequence ID" value="SKB63368.1"/>
    <property type="molecule type" value="Genomic_DNA"/>
</dbReference>
<dbReference type="Gene3D" id="3.40.50.300">
    <property type="entry name" value="P-loop containing nucleotide triphosphate hydrolases"/>
    <property type="match status" value="2"/>
</dbReference>
<dbReference type="AlphaFoldDB" id="A0A1T5CV11"/>
<evidence type="ECO:0000256" key="1">
    <source>
        <dbReference type="ARBA" id="ARBA00022801"/>
    </source>
</evidence>
<dbReference type="GO" id="GO:0031297">
    <property type="term" value="P:replication fork processing"/>
    <property type="evidence" value="ECO:0007669"/>
    <property type="project" value="TreeGrafter"/>
</dbReference>
<evidence type="ECO:0000259" key="2">
    <source>
        <dbReference type="PROSITE" id="PS51194"/>
    </source>
</evidence>
<dbReference type="InterPro" id="IPR006935">
    <property type="entry name" value="Helicase/UvrB_N"/>
</dbReference>
<name>A0A1T5CV11_9SPHN</name>
<gene>
    <name evidence="3" type="ORF">SAMN06295937_1011152</name>
</gene>
<dbReference type="SUPFAM" id="SSF52540">
    <property type="entry name" value="P-loop containing nucleoside triphosphate hydrolases"/>
    <property type="match status" value="1"/>
</dbReference>
<dbReference type="PROSITE" id="PS51194">
    <property type="entry name" value="HELICASE_CTER"/>
    <property type="match status" value="1"/>
</dbReference>
<organism evidence="3 4">
    <name type="scientific">Sphingopyxis flava</name>
    <dbReference type="NCBI Taxonomy" id="1507287"/>
    <lineage>
        <taxon>Bacteria</taxon>
        <taxon>Pseudomonadati</taxon>
        <taxon>Pseudomonadota</taxon>
        <taxon>Alphaproteobacteria</taxon>
        <taxon>Sphingomonadales</taxon>
        <taxon>Sphingomonadaceae</taxon>
        <taxon>Sphingopyxis</taxon>
    </lineage>
</organism>
<dbReference type="PANTHER" id="PTHR45766">
    <property type="entry name" value="DNA ANNEALING HELICASE AND ENDONUCLEASE ZRANB3 FAMILY MEMBER"/>
    <property type="match status" value="1"/>
</dbReference>
<dbReference type="InterPro" id="IPR014001">
    <property type="entry name" value="Helicase_ATP-bd"/>
</dbReference>
<dbReference type="InterPro" id="IPR001650">
    <property type="entry name" value="Helicase_C-like"/>
</dbReference>
<protein>
    <submittedName>
        <fullName evidence="3">Type III restriction enzyme, res subunit</fullName>
    </submittedName>
</protein>
<dbReference type="Gene3D" id="3.40.50.10810">
    <property type="entry name" value="Tandem AAA-ATPase domain"/>
    <property type="match status" value="1"/>
</dbReference>
<dbReference type="GO" id="GO:0005524">
    <property type="term" value="F:ATP binding"/>
    <property type="evidence" value="ECO:0007669"/>
    <property type="project" value="InterPro"/>
</dbReference>
<dbReference type="PANTHER" id="PTHR45766:SF6">
    <property type="entry name" value="SWI_SNF-RELATED MATRIX-ASSOCIATED ACTIN-DEPENDENT REGULATOR OF CHROMATIN SUBFAMILY A-LIKE PROTEIN 1"/>
    <property type="match status" value="1"/>
</dbReference>
<dbReference type="Pfam" id="PF04851">
    <property type="entry name" value="ResIII"/>
    <property type="match status" value="1"/>
</dbReference>
<dbReference type="InterPro" id="IPR038718">
    <property type="entry name" value="SNF2-like_sf"/>
</dbReference>
<dbReference type="Proteomes" id="UP000190044">
    <property type="component" value="Unassembled WGS sequence"/>
</dbReference>
<proteinExistence type="predicted"/>
<dbReference type="InterPro" id="IPR027417">
    <property type="entry name" value="P-loop_NTPase"/>
</dbReference>
<evidence type="ECO:0000313" key="3">
    <source>
        <dbReference type="EMBL" id="SKB63368.1"/>
    </source>
</evidence>
<feature type="domain" description="Helicase C-terminal" evidence="2">
    <location>
        <begin position="340"/>
        <end position="490"/>
    </location>
</feature>
<dbReference type="SMART" id="SM00487">
    <property type="entry name" value="DEXDc"/>
    <property type="match status" value="1"/>
</dbReference>
<dbReference type="GO" id="GO:0006281">
    <property type="term" value="P:DNA repair"/>
    <property type="evidence" value="ECO:0007669"/>
    <property type="project" value="TreeGrafter"/>
</dbReference>
<evidence type="ECO:0000313" key="4">
    <source>
        <dbReference type="Proteomes" id="UP000190044"/>
    </source>
</evidence>
<dbReference type="GO" id="GO:0003677">
    <property type="term" value="F:DNA binding"/>
    <property type="evidence" value="ECO:0007669"/>
    <property type="project" value="InterPro"/>
</dbReference>
<dbReference type="GO" id="GO:0016787">
    <property type="term" value="F:hydrolase activity"/>
    <property type="evidence" value="ECO:0007669"/>
    <property type="project" value="UniProtKB-KW"/>
</dbReference>
<accession>A0A1T5CV11</accession>
<keyword evidence="1" id="KW-0378">Hydrolase</keyword>
<keyword evidence="4" id="KW-1185">Reference proteome</keyword>
<sequence>MAEPPYTLRPYQASDLAFHIGAKKSLNLSDPGTGKTGVVCVLAYYHWAKHGRKTLWVMPKSLMEKNKDEFALFTAFDPEDIAILESDFAPLTKDWVGPTFVRQKRTKVPTGKVGPDGEPLFSIKFVEEEAKDLIATVGDAKVFICTFAFLRNHWQRMLDTHPEIDLLLVDELHMGYSSANSQQTKSFFHVMKRCSQFCGMTGTLIDGRLDSAFPAIHAIEPRYYGSYQGFLDYHAAWIDDYGKVQSWHNFDKLKAILARHSVRHTFEEVYGDEPVHFETKVVEMGPQCREKYDEFHEQAMLELENMEVLDGTLPGVNLIRAQQIMGHPETMGLAKGEVTGKDKYLAALATEGRPMLVFAQLQPEQERCVKVLEEQGLRVGLINANVSAKQRAKIDAAFRAGELDAIVGSGPTVAVGYNWERADLVVFISIDYKDVNVLQAYRRASRGSRTTPLRVIFVQYKDSVDQRKYQIVKVKSEMANQVDPTRKILEVA</sequence>
<reference evidence="4" key="1">
    <citation type="submission" date="2017-02" db="EMBL/GenBank/DDBJ databases">
        <authorList>
            <person name="Varghese N."/>
            <person name="Submissions S."/>
        </authorList>
    </citation>
    <scope>NUCLEOTIDE SEQUENCE [LARGE SCALE GENOMIC DNA]</scope>
    <source>
        <strain evidence="4">R11H</strain>
    </source>
</reference>